<comment type="caution">
    <text evidence="2">The sequence shown here is derived from an EMBL/GenBank/DDBJ whole genome shotgun (WGS) entry which is preliminary data.</text>
</comment>
<reference evidence="3 4" key="2">
    <citation type="submission" date="2024-05" db="EMBL/GenBank/DDBJ databases">
        <authorList>
            <person name="Chen Y."/>
            <person name="Shah S."/>
            <person name="Dougan E. K."/>
            <person name="Thang M."/>
            <person name="Chan C."/>
        </authorList>
    </citation>
    <scope>NUCLEOTIDE SEQUENCE [LARGE SCALE GENOMIC DNA]</scope>
</reference>
<dbReference type="AlphaFoldDB" id="A0A9P1FPR8"/>
<dbReference type="OrthoDB" id="434070at2759"/>
<organism evidence="2">
    <name type="scientific">Cladocopium goreaui</name>
    <dbReference type="NCBI Taxonomy" id="2562237"/>
    <lineage>
        <taxon>Eukaryota</taxon>
        <taxon>Sar</taxon>
        <taxon>Alveolata</taxon>
        <taxon>Dinophyceae</taxon>
        <taxon>Suessiales</taxon>
        <taxon>Symbiodiniaceae</taxon>
        <taxon>Cladocopium</taxon>
    </lineage>
</organism>
<reference evidence="2" key="1">
    <citation type="submission" date="2022-10" db="EMBL/GenBank/DDBJ databases">
        <authorList>
            <person name="Chen Y."/>
            <person name="Dougan E. K."/>
            <person name="Chan C."/>
            <person name="Rhodes N."/>
            <person name="Thang M."/>
        </authorList>
    </citation>
    <scope>NUCLEOTIDE SEQUENCE</scope>
</reference>
<dbReference type="EMBL" id="CAMXCT020000844">
    <property type="protein sequence ID" value="CAL1137273.1"/>
    <property type="molecule type" value="Genomic_DNA"/>
</dbReference>
<accession>A0A9P1FPR8</accession>
<feature type="non-terminal residue" evidence="2">
    <location>
        <position position="130"/>
    </location>
</feature>
<evidence type="ECO:0000313" key="3">
    <source>
        <dbReference type="EMBL" id="CAL4771210.1"/>
    </source>
</evidence>
<sequence length="130" mass="13619">MRAMRHCTFSRTFLCALVPVAAPWATGGGSSGSGHARCDAGPRPHVGTARTFLCALPPLATGGLLARCDAGPALNSRPVGRWRLDSSSSESMRPYLMGLGMPGFVAGIIDRIPVELLISVDEGVLTVKDK</sequence>
<dbReference type="Proteomes" id="UP001152797">
    <property type="component" value="Unassembled WGS sequence"/>
</dbReference>
<protein>
    <submittedName>
        <fullName evidence="2">Uncharacterized protein</fullName>
    </submittedName>
</protein>
<feature type="signal peptide" evidence="1">
    <location>
        <begin position="1"/>
        <end position="28"/>
    </location>
</feature>
<keyword evidence="4" id="KW-1185">Reference proteome</keyword>
<dbReference type="EMBL" id="CAMXCT010000844">
    <property type="protein sequence ID" value="CAI3983898.1"/>
    <property type="molecule type" value="Genomic_DNA"/>
</dbReference>
<gene>
    <name evidence="2" type="ORF">C1SCF055_LOCUS11469</name>
</gene>
<proteinExistence type="predicted"/>
<evidence type="ECO:0000313" key="2">
    <source>
        <dbReference type="EMBL" id="CAI3983898.1"/>
    </source>
</evidence>
<dbReference type="EMBL" id="CAMXCT030000844">
    <property type="protein sequence ID" value="CAL4771210.1"/>
    <property type="molecule type" value="Genomic_DNA"/>
</dbReference>
<evidence type="ECO:0000313" key="4">
    <source>
        <dbReference type="Proteomes" id="UP001152797"/>
    </source>
</evidence>
<name>A0A9P1FPR8_9DINO</name>
<keyword evidence="1" id="KW-0732">Signal</keyword>
<evidence type="ECO:0000256" key="1">
    <source>
        <dbReference type="SAM" id="SignalP"/>
    </source>
</evidence>
<feature type="chain" id="PRO_5043272107" evidence="1">
    <location>
        <begin position="29"/>
        <end position="130"/>
    </location>
</feature>